<feature type="chain" id="PRO_5027115600" description="Beta-glucosidase" evidence="2">
    <location>
        <begin position="20"/>
        <end position="103"/>
    </location>
</feature>
<dbReference type="GO" id="GO:0004553">
    <property type="term" value="F:hydrolase activity, hydrolyzing O-glycosyl compounds"/>
    <property type="evidence" value="ECO:0007669"/>
    <property type="project" value="InterPro"/>
</dbReference>
<evidence type="ECO:0000256" key="1">
    <source>
        <dbReference type="ARBA" id="ARBA00022801"/>
    </source>
</evidence>
<dbReference type="EMBL" id="CACRSZ010000044">
    <property type="protein sequence ID" value="VYT16319.1"/>
    <property type="molecule type" value="Genomic_DNA"/>
</dbReference>
<dbReference type="InterPro" id="IPR036962">
    <property type="entry name" value="Glyco_hydro_3_N_sf"/>
</dbReference>
<proteinExistence type="predicted"/>
<dbReference type="AlphaFoldDB" id="A0A6N2UFH7"/>
<name>A0A6N2UFH7_9BACE</name>
<dbReference type="Gene3D" id="3.20.20.300">
    <property type="entry name" value="Glycoside hydrolase, family 3, N-terminal domain"/>
    <property type="match status" value="1"/>
</dbReference>
<reference evidence="3" key="1">
    <citation type="submission" date="2019-11" db="EMBL/GenBank/DDBJ databases">
        <authorList>
            <person name="Feng L."/>
        </authorList>
    </citation>
    <scope>NUCLEOTIDE SEQUENCE</scope>
    <source>
        <strain evidence="3">BfaecisLFYP10</strain>
    </source>
</reference>
<keyword evidence="1" id="KW-0378">Hydrolase</keyword>
<evidence type="ECO:0008006" key="4">
    <source>
        <dbReference type="Google" id="ProtNLM"/>
    </source>
</evidence>
<protein>
    <recommendedName>
        <fullName evidence="4">Beta-glucosidase</fullName>
    </recommendedName>
</protein>
<keyword evidence="2" id="KW-0732">Signal</keyword>
<feature type="signal peptide" evidence="2">
    <location>
        <begin position="1"/>
        <end position="19"/>
    </location>
</feature>
<dbReference type="SUPFAM" id="SSF51445">
    <property type="entry name" value="(Trans)glycosidases"/>
    <property type="match status" value="1"/>
</dbReference>
<evidence type="ECO:0000313" key="3">
    <source>
        <dbReference type="EMBL" id="VYT16319.1"/>
    </source>
</evidence>
<accession>A0A6N2UFH7</accession>
<dbReference type="GO" id="GO:0005975">
    <property type="term" value="P:carbohydrate metabolic process"/>
    <property type="evidence" value="ECO:0007669"/>
    <property type="project" value="InterPro"/>
</dbReference>
<organism evidence="3">
    <name type="scientific">Bacteroides faecis</name>
    <dbReference type="NCBI Taxonomy" id="674529"/>
    <lineage>
        <taxon>Bacteria</taxon>
        <taxon>Pseudomonadati</taxon>
        <taxon>Bacteroidota</taxon>
        <taxon>Bacteroidia</taxon>
        <taxon>Bacteroidales</taxon>
        <taxon>Bacteroidaceae</taxon>
        <taxon>Bacteroides</taxon>
    </lineage>
</organism>
<gene>
    <name evidence="3" type="ORF">BFLFYP10_01582</name>
</gene>
<dbReference type="InterPro" id="IPR017853">
    <property type="entry name" value="GH"/>
</dbReference>
<sequence>MKKLLFTALFLGSSTLLSAQKATKTPAVYKPVRTEMYKKGWIDFNKNGIKDVYEDPTATIDARIEDLLSQMTLEEKTCQMVTLYGYKRVLKDDLPTPEWKNQL</sequence>
<evidence type="ECO:0000256" key="2">
    <source>
        <dbReference type="SAM" id="SignalP"/>
    </source>
</evidence>